<organism evidence="2 3">
    <name type="scientific">Pedobacter yonginense</name>
    <dbReference type="NCBI Taxonomy" id="651869"/>
    <lineage>
        <taxon>Bacteria</taxon>
        <taxon>Pseudomonadati</taxon>
        <taxon>Bacteroidota</taxon>
        <taxon>Sphingobacteriia</taxon>
        <taxon>Sphingobacteriales</taxon>
        <taxon>Sphingobacteriaceae</taxon>
        <taxon>Pedobacter</taxon>
    </lineage>
</organism>
<gene>
    <name evidence="2" type="ORF">DHW03_13230</name>
</gene>
<comment type="caution">
    <text evidence="2">The sequence shown here is derived from an EMBL/GenBank/DDBJ whole genome shotgun (WGS) entry which is preliminary data.</text>
</comment>
<evidence type="ECO:0000256" key="1">
    <source>
        <dbReference type="SAM" id="MobiDB-lite"/>
    </source>
</evidence>
<evidence type="ECO:0000313" key="3">
    <source>
        <dbReference type="Proteomes" id="UP000245379"/>
    </source>
</evidence>
<proteinExistence type="predicted"/>
<sequence length="74" mass="8535">MADLQQSFASLDFCFFLSRKRKKPAWLRQKNLTLANKIVNQCYPSHTTNIQSSDEGASEDLDVNTHKSWVQCRS</sequence>
<feature type="region of interest" description="Disordered" evidence="1">
    <location>
        <begin position="49"/>
        <end position="74"/>
    </location>
</feature>
<accession>A0A317ENV3</accession>
<reference evidence="2 3" key="1">
    <citation type="submission" date="2018-05" db="EMBL/GenBank/DDBJ databases">
        <title>Pedobacter paludis sp. nov., isolated from wetland soil.</title>
        <authorList>
            <person name="Zhang Y."/>
            <person name="Wang G."/>
        </authorList>
    </citation>
    <scope>NUCLEOTIDE SEQUENCE [LARGE SCALE GENOMIC DNA]</scope>
    <source>
        <strain evidence="2 3">KCTC22721</strain>
    </source>
</reference>
<dbReference type="AlphaFoldDB" id="A0A317ENV3"/>
<evidence type="ECO:0000313" key="2">
    <source>
        <dbReference type="EMBL" id="PWS26976.1"/>
    </source>
</evidence>
<dbReference type="EMBL" id="QGNZ01000003">
    <property type="protein sequence ID" value="PWS26976.1"/>
    <property type="molecule type" value="Genomic_DNA"/>
</dbReference>
<keyword evidence="3" id="KW-1185">Reference proteome</keyword>
<dbReference type="Proteomes" id="UP000245379">
    <property type="component" value="Unassembled WGS sequence"/>
</dbReference>
<protein>
    <submittedName>
        <fullName evidence="2">Uncharacterized protein</fullName>
    </submittedName>
</protein>
<name>A0A317ENV3_9SPHI</name>